<keyword evidence="13" id="KW-1185">Reference proteome</keyword>
<reference evidence="12 13" key="1">
    <citation type="journal article" date="2014" name="Genome Announc.">
        <title>Draft Genome Sequence of Fervidicella metallireducens Strain AeBT, an Iron-Reducing Thermoanaerobe from the Great Artesian Basin.</title>
        <authorList>
            <person name="Patel B.K."/>
        </authorList>
    </citation>
    <scope>NUCLEOTIDE SEQUENCE [LARGE SCALE GENOMIC DNA]</scope>
    <source>
        <strain evidence="12 13">AeB</strain>
    </source>
</reference>
<dbReference type="InterPro" id="IPR047196">
    <property type="entry name" value="YidC_ALB_C"/>
</dbReference>
<comment type="caution">
    <text evidence="12">The sequence shown here is derived from an EMBL/GenBank/DDBJ whole genome shotgun (WGS) entry which is preliminary data.</text>
</comment>
<dbReference type="PANTHER" id="PTHR12428">
    <property type="entry name" value="OXA1"/>
    <property type="match status" value="1"/>
</dbReference>
<comment type="subcellular location">
    <subcellularLocation>
        <location evidence="1">Cell membrane</location>
        <topology evidence="1">Multi-pass membrane protein</topology>
    </subcellularLocation>
    <subcellularLocation>
        <location evidence="9">Membrane</location>
        <topology evidence="9">Multi-pass membrane protein</topology>
    </subcellularLocation>
</comment>
<sequence length="211" mass="24129">MHSGVTSLIGTGNLSLAYFFDIFIFTALIKLILLPLTIKQTRSTVMMSKIQPEMKKLQEKYKNDPQTLQQKQMALYKEMGVNPLAGCLPLLVQMPVFIAMYWVIYGYSGFNDVGFLWMKSLGEPDKTFVLPILSGLTTYLSGVMMSPKGDDPSAKTQKQMNIFMSVFFIYMSYKFKAALVLYWIISNLIQVLIQYFIINKIKHKEEAKLAE</sequence>
<dbReference type="NCBIfam" id="TIGR03592">
    <property type="entry name" value="yidC_oxa1_cterm"/>
    <property type="match status" value="1"/>
</dbReference>
<evidence type="ECO:0000256" key="3">
    <source>
        <dbReference type="ARBA" id="ARBA00022475"/>
    </source>
</evidence>
<gene>
    <name evidence="12" type="ORF">Q428_06695</name>
</gene>
<evidence type="ECO:0000256" key="5">
    <source>
        <dbReference type="ARBA" id="ARBA00022927"/>
    </source>
</evidence>
<name>A0A017RV56_9CLOT</name>
<dbReference type="PRINTS" id="PR00701">
    <property type="entry name" value="60KDINNERMP"/>
</dbReference>
<evidence type="ECO:0000256" key="9">
    <source>
        <dbReference type="RuleBase" id="RU003945"/>
    </source>
</evidence>
<keyword evidence="2" id="KW-0813">Transport</keyword>
<evidence type="ECO:0000313" key="13">
    <source>
        <dbReference type="Proteomes" id="UP000019681"/>
    </source>
</evidence>
<feature type="transmembrane region" description="Helical" evidence="10">
    <location>
        <begin position="16"/>
        <end position="38"/>
    </location>
</feature>
<dbReference type="GO" id="GO:0015031">
    <property type="term" value="P:protein transport"/>
    <property type="evidence" value="ECO:0007669"/>
    <property type="project" value="UniProtKB-KW"/>
</dbReference>
<proteinExistence type="inferred from homology"/>
<comment type="similarity">
    <text evidence="9">Belongs to the OXA1/ALB3/YidC family.</text>
</comment>
<keyword evidence="7 10" id="KW-0472">Membrane</keyword>
<feature type="domain" description="Membrane insertase YidC/Oxa/ALB C-terminal" evidence="11">
    <location>
        <begin position="18"/>
        <end position="198"/>
    </location>
</feature>
<evidence type="ECO:0000256" key="8">
    <source>
        <dbReference type="ARBA" id="ARBA00023186"/>
    </source>
</evidence>
<evidence type="ECO:0000256" key="4">
    <source>
        <dbReference type="ARBA" id="ARBA00022692"/>
    </source>
</evidence>
<evidence type="ECO:0000313" key="12">
    <source>
        <dbReference type="EMBL" id="EYE88643.1"/>
    </source>
</evidence>
<dbReference type="Pfam" id="PF02096">
    <property type="entry name" value="60KD_IMP"/>
    <property type="match status" value="1"/>
</dbReference>
<keyword evidence="4 9" id="KW-0812">Transmembrane</keyword>
<evidence type="ECO:0000256" key="6">
    <source>
        <dbReference type="ARBA" id="ARBA00022989"/>
    </source>
</evidence>
<feature type="transmembrane region" description="Helical" evidence="10">
    <location>
        <begin position="179"/>
        <end position="198"/>
    </location>
</feature>
<evidence type="ECO:0000256" key="10">
    <source>
        <dbReference type="SAM" id="Phobius"/>
    </source>
</evidence>
<evidence type="ECO:0000256" key="7">
    <source>
        <dbReference type="ARBA" id="ARBA00023136"/>
    </source>
</evidence>
<dbReference type="CDD" id="cd20070">
    <property type="entry name" value="5TM_YidC_Alb3"/>
    <property type="match status" value="1"/>
</dbReference>
<organism evidence="12 13">
    <name type="scientific">Fervidicella metallireducens AeB</name>
    <dbReference type="NCBI Taxonomy" id="1403537"/>
    <lineage>
        <taxon>Bacteria</taxon>
        <taxon>Bacillati</taxon>
        <taxon>Bacillota</taxon>
        <taxon>Clostridia</taxon>
        <taxon>Eubacteriales</taxon>
        <taxon>Clostridiaceae</taxon>
        <taxon>Fervidicella</taxon>
    </lineage>
</organism>
<keyword evidence="5" id="KW-0653">Protein transport</keyword>
<accession>A0A017RV56</accession>
<evidence type="ECO:0000259" key="11">
    <source>
        <dbReference type="Pfam" id="PF02096"/>
    </source>
</evidence>
<keyword evidence="8" id="KW-0143">Chaperone</keyword>
<dbReference type="InterPro" id="IPR001708">
    <property type="entry name" value="YidC/ALB3/OXA1/COX18"/>
</dbReference>
<protein>
    <submittedName>
        <fullName evidence="12">Preprotein translocase subunit YidC</fullName>
    </submittedName>
</protein>
<evidence type="ECO:0000256" key="1">
    <source>
        <dbReference type="ARBA" id="ARBA00004651"/>
    </source>
</evidence>
<feature type="transmembrane region" description="Helical" evidence="10">
    <location>
        <begin position="81"/>
        <end position="108"/>
    </location>
</feature>
<dbReference type="Proteomes" id="UP000019681">
    <property type="component" value="Unassembled WGS sequence"/>
</dbReference>
<dbReference type="STRING" id="1403537.Q428_06695"/>
<dbReference type="GO" id="GO:0032977">
    <property type="term" value="F:membrane insertase activity"/>
    <property type="evidence" value="ECO:0007669"/>
    <property type="project" value="InterPro"/>
</dbReference>
<dbReference type="InterPro" id="IPR028055">
    <property type="entry name" value="YidC/Oxa/ALB_C"/>
</dbReference>
<evidence type="ECO:0000256" key="2">
    <source>
        <dbReference type="ARBA" id="ARBA00022448"/>
    </source>
</evidence>
<dbReference type="EMBL" id="AZQP01000016">
    <property type="protein sequence ID" value="EYE88643.1"/>
    <property type="molecule type" value="Genomic_DNA"/>
</dbReference>
<dbReference type="GO" id="GO:0005886">
    <property type="term" value="C:plasma membrane"/>
    <property type="evidence" value="ECO:0007669"/>
    <property type="project" value="UniProtKB-SubCell"/>
</dbReference>
<dbReference type="GO" id="GO:0051205">
    <property type="term" value="P:protein insertion into membrane"/>
    <property type="evidence" value="ECO:0007669"/>
    <property type="project" value="TreeGrafter"/>
</dbReference>
<dbReference type="PANTHER" id="PTHR12428:SF65">
    <property type="entry name" value="CYTOCHROME C OXIDASE ASSEMBLY PROTEIN COX18, MITOCHONDRIAL"/>
    <property type="match status" value="1"/>
</dbReference>
<dbReference type="AlphaFoldDB" id="A0A017RV56"/>
<keyword evidence="6 10" id="KW-1133">Transmembrane helix</keyword>
<keyword evidence="3" id="KW-1003">Cell membrane</keyword>